<dbReference type="GO" id="GO:0042742">
    <property type="term" value="P:defense response to bacterium"/>
    <property type="evidence" value="ECO:0007669"/>
    <property type="project" value="InterPro"/>
</dbReference>
<evidence type="ECO:0000313" key="4">
    <source>
        <dbReference type="EnsemblPlants" id="AUR62028062-RA:cds"/>
    </source>
</evidence>
<reference evidence="4" key="1">
    <citation type="journal article" date="2017" name="Nature">
        <title>The genome of Chenopodium quinoa.</title>
        <authorList>
            <person name="Jarvis D.E."/>
            <person name="Ho Y.S."/>
            <person name="Lightfoot D.J."/>
            <person name="Schmoeckel S.M."/>
            <person name="Li B."/>
            <person name="Borm T.J.A."/>
            <person name="Ohyanagi H."/>
            <person name="Mineta K."/>
            <person name="Michell C.T."/>
            <person name="Saber N."/>
            <person name="Kharbatia N.M."/>
            <person name="Rupper R.R."/>
            <person name="Sharp A.R."/>
            <person name="Dally N."/>
            <person name="Boughton B.A."/>
            <person name="Woo Y.H."/>
            <person name="Gao G."/>
            <person name="Schijlen E.G.W.M."/>
            <person name="Guo X."/>
            <person name="Momin A.A."/>
            <person name="Negrao S."/>
            <person name="Al-Babili S."/>
            <person name="Gehring C."/>
            <person name="Roessner U."/>
            <person name="Jung C."/>
            <person name="Murphy K."/>
            <person name="Arold S.T."/>
            <person name="Gojobori T."/>
            <person name="van der Linden C.G."/>
            <person name="van Loo E.N."/>
            <person name="Jellen E.N."/>
            <person name="Maughan P.J."/>
            <person name="Tester M."/>
        </authorList>
    </citation>
    <scope>NUCLEOTIDE SEQUENCE [LARGE SCALE GENOMIC DNA]</scope>
    <source>
        <strain evidence="4">cv. PI 614886</strain>
    </source>
</reference>
<dbReference type="SUPFAM" id="SSF50685">
    <property type="entry name" value="Barwin-like endoglucanases"/>
    <property type="match status" value="1"/>
</dbReference>
<dbReference type="PANTHER" id="PTHR46351:SF6">
    <property type="entry name" value="PATHOGENESIS-RELATED PROTEIN PR-4A"/>
    <property type="match status" value="1"/>
</dbReference>
<dbReference type="Gene3D" id="2.40.40.10">
    <property type="entry name" value="RlpA-like domain"/>
    <property type="match status" value="1"/>
</dbReference>
<dbReference type="PRINTS" id="PR00602">
    <property type="entry name" value="BARWIN"/>
</dbReference>
<dbReference type="Proteomes" id="UP000596660">
    <property type="component" value="Unplaced"/>
</dbReference>
<sequence length="303" mass="33005">MYVEQQAAQTFEQSAPNTVPTATPQPSHAGAPAAEQTAPASPAAIPTGAGYTPQPLNPAASSSAGIPATAGLQENKEQGRSFKFTSDDILANILSRLQIDYAVATSVLFHRWQYLWTGVTTFKFDSDGRYVPEIASNKFSTVVVDIVRQLTSQTLRVFKLQLSSLSNLCNPSVADACFQEVCGRNVEQIIIEVENNNLFLIPAFLFSSQYLVVLILRVGTAAQSANVRATFHIYNAQSIGWDYNKASVYCATWDANQPLSWRQKYGWTAFCGPAGPTGRASCGKCLRVSILYSCFFVVKFGMV</sequence>
<keyword evidence="1" id="KW-1015">Disulfide bond</keyword>
<dbReference type="InterPro" id="IPR044301">
    <property type="entry name" value="PR4"/>
</dbReference>
<dbReference type="EnsemblPlants" id="AUR62028062-RA">
    <property type="protein sequence ID" value="AUR62028062-RA:cds"/>
    <property type="gene ID" value="AUR62028062"/>
</dbReference>
<dbReference type="InterPro" id="IPR001153">
    <property type="entry name" value="Barwin_dom"/>
</dbReference>
<evidence type="ECO:0000256" key="1">
    <source>
        <dbReference type="ARBA" id="ARBA00023157"/>
    </source>
</evidence>
<feature type="compositionally biased region" description="Polar residues" evidence="2">
    <location>
        <begin position="1"/>
        <end position="26"/>
    </location>
</feature>
<dbReference type="Gramene" id="AUR62028062-RA">
    <property type="protein sequence ID" value="AUR62028062-RA:cds"/>
    <property type="gene ID" value="AUR62028062"/>
</dbReference>
<dbReference type="Pfam" id="PF00967">
    <property type="entry name" value="Barwin"/>
    <property type="match status" value="1"/>
</dbReference>
<feature type="compositionally biased region" description="Low complexity" evidence="2">
    <location>
        <begin position="29"/>
        <end position="44"/>
    </location>
</feature>
<dbReference type="GO" id="GO:0004540">
    <property type="term" value="F:RNA nuclease activity"/>
    <property type="evidence" value="ECO:0007669"/>
    <property type="project" value="InterPro"/>
</dbReference>
<accession>A0A803MF19</accession>
<feature type="domain" description="Barwin" evidence="3">
    <location>
        <begin position="222"/>
        <end position="303"/>
    </location>
</feature>
<evidence type="ECO:0000256" key="2">
    <source>
        <dbReference type="SAM" id="MobiDB-lite"/>
    </source>
</evidence>
<protein>
    <recommendedName>
        <fullName evidence="3">Barwin domain-containing protein</fullName>
    </recommendedName>
</protein>
<proteinExistence type="predicted"/>
<dbReference type="PANTHER" id="PTHR46351">
    <property type="entry name" value="WOUND-INDUCED PROTEIN WIN2"/>
    <property type="match status" value="1"/>
</dbReference>
<organism evidence="4 5">
    <name type="scientific">Chenopodium quinoa</name>
    <name type="common">Quinoa</name>
    <dbReference type="NCBI Taxonomy" id="63459"/>
    <lineage>
        <taxon>Eukaryota</taxon>
        <taxon>Viridiplantae</taxon>
        <taxon>Streptophyta</taxon>
        <taxon>Embryophyta</taxon>
        <taxon>Tracheophyta</taxon>
        <taxon>Spermatophyta</taxon>
        <taxon>Magnoliopsida</taxon>
        <taxon>eudicotyledons</taxon>
        <taxon>Gunneridae</taxon>
        <taxon>Pentapetalae</taxon>
        <taxon>Caryophyllales</taxon>
        <taxon>Chenopodiaceae</taxon>
        <taxon>Chenopodioideae</taxon>
        <taxon>Atripliceae</taxon>
        <taxon>Chenopodium</taxon>
    </lineage>
</organism>
<reference evidence="4" key="2">
    <citation type="submission" date="2021-03" db="UniProtKB">
        <authorList>
            <consortium name="EnsemblPlants"/>
        </authorList>
    </citation>
    <scope>IDENTIFICATION</scope>
</reference>
<dbReference type="InterPro" id="IPR036908">
    <property type="entry name" value="RlpA-like_sf"/>
</dbReference>
<dbReference type="GO" id="GO:0050832">
    <property type="term" value="P:defense response to fungus"/>
    <property type="evidence" value="ECO:0007669"/>
    <property type="project" value="InterPro"/>
</dbReference>
<dbReference type="AlphaFoldDB" id="A0A803MF19"/>
<evidence type="ECO:0000259" key="3">
    <source>
        <dbReference type="PROSITE" id="PS51174"/>
    </source>
</evidence>
<dbReference type="PROSITE" id="PS51174">
    <property type="entry name" value="BARWIN_3"/>
    <property type="match status" value="1"/>
</dbReference>
<feature type="region of interest" description="Disordered" evidence="2">
    <location>
        <begin position="1"/>
        <end position="66"/>
    </location>
</feature>
<keyword evidence="5" id="KW-1185">Reference proteome</keyword>
<name>A0A803MF19_CHEQI</name>
<evidence type="ECO:0000313" key="5">
    <source>
        <dbReference type="Proteomes" id="UP000596660"/>
    </source>
</evidence>